<dbReference type="InterPro" id="IPR035979">
    <property type="entry name" value="RBD_domain_sf"/>
</dbReference>
<gene>
    <name evidence="3" type="ORF">C8A04DRAFT_35806</name>
</gene>
<evidence type="ECO:0000256" key="1">
    <source>
        <dbReference type="SAM" id="MobiDB-lite"/>
    </source>
</evidence>
<feature type="compositionally biased region" description="Polar residues" evidence="1">
    <location>
        <begin position="1530"/>
        <end position="1542"/>
    </location>
</feature>
<dbReference type="CDD" id="cd00590">
    <property type="entry name" value="RRM_SF"/>
    <property type="match status" value="1"/>
</dbReference>
<dbReference type="Pfam" id="PF05183">
    <property type="entry name" value="RdRP"/>
    <property type="match status" value="1"/>
</dbReference>
<feature type="region of interest" description="Disordered" evidence="1">
    <location>
        <begin position="1322"/>
        <end position="1359"/>
    </location>
</feature>
<comment type="caution">
    <text evidence="3">The sequence shown here is derived from an EMBL/GenBank/DDBJ whole genome shotgun (WGS) entry which is preliminary data.</text>
</comment>
<dbReference type="GO" id="GO:0030422">
    <property type="term" value="P:siRNA processing"/>
    <property type="evidence" value="ECO:0007669"/>
    <property type="project" value="TreeGrafter"/>
</dbReference>
<proteinExistence type="predicted"/>
<sequence length="1591" mass="178502">MENPTNGSFQHLLVKGAQNGRVQAQHRRGAATPFPRNDTPHWRQNEPASLGRGPGRSPRPTAQVLRSLLPPTRPQSRQRSPQAMQPATVFPQGWASSKSATMVIRPIPENATPWDIQQFFSRFGNVAFVEVSSTATNPHRAAKIRFEPPPTDLSFFHQGKCRLYINGSVTWVAVEFTKNSLQQPTWTTVSGNVCPVSLDLKPEKLTFGILTNPTNFMPKKDLINLKGSLEMKLTADFRRMKLFIHFPLFVNNQQQYYRFDIKFGIIRGIYEAATRQGTLAVVLSLADPPVVWKKQRNSNKDAWDGRSVWDEEELWYRAVEIKPDSQRPLAEPVSLDEKPKVIDLGHWTTYWMEFTKSSEDAWTTIKTHLRDWNVNTEAGTKVKRIEARDPELWGLLADPDYTTLNAQSPWDSHLALLSTATNVSLPYEVRYQLEVCVSRGIISEYAIGREFLEKLAELSTPDGLGLNRARLLLEYAADEGKPIYDPLKLLTDRDALTYCPTTLHIPDYCALIRKVTITPTRIIFSTPTVETTNRVVRQYHRVRDYFIRVQFIDEVMDGRIRASDADRDDELYARVCRVMTQGIRMGKWHWKFLAFGNSQIRESGAFFFCEPEDRLITCGSIRQWMGNFDHISSVAKLAARLGQCFSTTRLLRSISSPMIVKISDIETDDGFCFTDGVGKISPPLAGLISEAWKLDRPPSAFQFRMGGCKGVLVDWPDAKGLEVHVRPSQEKFSAVYNGLEIIRCSQFTCPTLNRQIILILSCLGVPDEVFTDMMAAQIADYDIARTDMSKAVELLSTHVDENMTTTTIATMVLNGFMDTEEPFVKTLLQLWRSWSIKGLKEKAKLHVEQGAFVLGCADETGALRGHSRAIEGRGNVPRNCLPQIFIQVPDPEDRGTYKVITGICIVGRNPSLHPGDIRVVEAVDVPHLRHLRDVVVFPLKGDRDVPSMCSGGDLDGDDFFVIWDPKLLPREWGHPPMNYSAPEPLTESKTSIAKSLAFFFVLFMKNDRLPLIAHAHLATADFEPEGAKHPKCLELANLHSTAVDYVKTGIPAEWNKKLAPRKYPHFMEKHKNMSYHSMGVLGKLYDMIDKDVFDNRDNYKLRFDDRILKRYHLSNALLKAARKIKTQYDISIRRIMGQLEIRTEFEVWTTFVLTKPRIGSDYKVQEKVGREAAGLKAQFRGTCLKAVEEHGFNKLEFVAAMYTVTWEETRIALHEARQPHVLPDGTIGRRRITARSMPLLSFPWLFPDDLGKIALNTEKLPDLKDLGVSLPSAGSKVSGADIAKAEREFGIEGMEYTKTSDGRFIHRGEVLHLFRHQDDGDDQEFFFEDDEPDLTPPELNDSEAMPESPQETPKGDDGFPDLLDLDFTPFIDFKPITPTISPPFGEVLSPKHIASPEVSPFGAVLSPKLVQEKVTEPSKPGSIIQNSAGSSPTADTSLLSFEDMESSSIEYIPMPAHGSAGWGLGPGFNGARLTAAELWGHDNSYPNGDLSSNGGTNQVMGGVESHLNGAKKVPQEEKDGRAPRQDKNSHLNGLNNPFTSPNDILGNGGQTGEQKAGDSKEESDSDGEIVYEEDIIEIAAETMLEKAARFA</sequence>
<reference evidence="3" key="2">
    <citation type="submission" date="2023-05" db="EMBL/GenBank/DDBJ databases">
        <authorList>
            <consortium name="Lawrence Berkeley National Laboratory"/>
            <person name="Steindorff A."/>
            <person name="Hensen N."/>
            <person name="Bonometti L."/>
            <person name="Westerberg I."/>
            <person name="Brannstrom I.O."/>
            <person name="Guillou S."/>
            <person name="Cros-Aarteil S."/>
            <person name="Calhoun S."/>
            <person name="Haridas S."/>
            <person name="Kuo A."/>
            <person name="Mondo S."/>
            <person name="Pangilinan J."/>
            <person name="Riley R."/>
            <person name="Labutti K."/>
            <person name="Andreopoulos B."/>
            <person name="Lipzen A."/>
            <person name="Chen C."/>
            <person name="Yanf M."/>
            <person name="Daum C."/>
            <person name="Ng V."/>
            <person name="Clum A."/>
            <person name="Ohm R."/>
            <person name="Martin F."/>
            <person name="Silar P."/>
            <person name="Natvig D."/>
            <person name="Lalanne C."/>
            <person name="Gautier V."/>
            <person name="Ament-Velasquez S.L."/>
            <person name="Kruys A."/>
            <person name="Hutchinson M.I."/>
            <person name="Powell A.J."/>
            <person name="Barry K."/>
            <person name="Miller A.N."/>
            <person name="Grigoriev I.V."/>
            <person name="Debuchy R."/>
            <person name="Gladieux P."/>
            <person name="Thoren M.H."/>
            <person name="Johannesson H."/>
        </authorList>
    </citation>
    <scope>NUCLEOTIDE SEQUENCE</scope>
    <source>
        <strain evidence="3">CBS 141.50</strain>
    </source>
</reference>
<dbReference type="RefSeq" id="XP_062638676.1">
    <property type="nucleotide sequence ID" value="XM_062783306.1"/>
</dbReference>
<dbReference type="SUPFAM" id="SSF54928">
    <property type="entry name" value="RNA-binding domain, RBD"/>
    <property type="match status" value="1"/>
</dbReference>
<dbReference type="Proteomes" id="UP001302676">
    <property type="component" value="Unassembled WGS sequence"/>
</dbReference>
<feature type="region of interest" description="Disordered" evidence="1">
    <location>
        <begin position="1415"/>
        <end position="1434"/>
    </location>
</feature>
<dbReference type="EMBL" id="MU853569">
    <property type="protein sequence ID" value="KAK4145305.1"/>
    <property type="molecule type" value="Genomic_DNA"/>
</dbReference>
<dbReference type="PANTHER" id="PTHR23079:SF55">
    <property type="entry name" value="RNA-DIRECTED RNA POLYMERASE"/>
    <property type="match status" value="1"/>
</dbReference>
<dbReference type="PANTHER" id="PTHR23079">
    <property type="entry name" value="RNA-DEPENDENT RNA POLYMERASE"/>
    <property type="match status" value="1"/>
</dbReference>
<reference evidence="3" key="1">
    <citation type="journal article" date="2023" name="Mol. Phylogenet. Evol.">
        <title>Genome-scale phylogeny and comparative genomics of the fungal order Sordariales.</title>
        <authorList>
            <person name="Hensen N."/>
            <person name="Bonometti L."/>
            <person name="Westerberg I."/>
            <person name="Brannstrom I.O."/>
            <person name="Guillou S."/>
            <person name="Cros-Aarteil S."/>
            <person name="Calhoun S."/>
            <person name="Haridas S."/>
            <person name="Kuo A."/>
            <person name="Mondo S."/>
            <person name="Pangilinan J."/>
            <person name="Riley R."/>
            <person name="LaButti K."/>
            <person name="Andreopoulos B."/>
            <person name="Lipzen A."/>
            <person name="Chen C."/>
            <person name="Yan M."/>
            <person name="Daum C."/>
            <person name="Ng V."/>
            <person name="Clum A."/>
            <person name="Steindorff A."/>
            <person name="Ohm R.A."/>
            <person name="Martin F."/>
            <person name="Silar P."/>
            <person name="Natvig D.O."/>
            <person name="Lalanne C."/>
            <person name="Gautier V."/>
            <person name="Ament-Velasquez S.L."/>
            <person name="Kruys A."/>
            <person name="Hutchinson M.I."/>
            <person name="Powell A.J."/>
            <person name="Barry K."/>
            <person name="Miller A.N."/>
            <person name="Grigoriev I.V."/>
            <person name="Debuchy R."/>
            <person name="Gladieux P."/>
            <person name="Hiltunen Thoren M."/>
            <person name="Johannesson H."/>
        </authorList>
    </citation>
    <scope>NUCLEOTIDE SEQUENCE</scope>
    <source>
        <strain evidence="3">CBS 141.50</strain>
    </source>
</reference>
<feature type="compositionally biased region" description="Basic and acidic residues" evidence="1">
    <location>
        <begin position="1513"/>
        <end position="1529"/>
    </location>
</feature>
<protein>
    <submittedName>
        <fullName evidence="3">RNA dependent RNA polymerase-domain-containing protein</fullName>
    </submittedName>
</protein>
<evidence type="ECO:0000313" key="4">
    <source>
        <dbReference type="Proteomes" id="UP001302676"/>
    </source>
</evidence>
<dbReference type="InterPro" id="IPR057596">
    <property type="entry name" value="RDRP_core"/>
</dbReference>
<feature type="compositionally biased region" description="Polar residues" evidence="1">
    <location>
        <begin position="1423"/>
        <end position="1434"/>
    </location>
</feature>
<accession>A0AAN6V771</accession>
<dbReference type="InterPro" id="IPR007855">
    <property type="entry name" value="RDRP"/>
</dbReference>
<evidence type="ECO:0000259" key="2">
    <source>
        <dbReference type="Pfam" id="PF05183"/>
    </source>
</evidence>
<dbReference type="GO" id="GO:0003968">
    <property type="term" value="F:RNA-directed RNA polymerase activity"/>
    <property type="evidence" value="ECO:0007669"/>
    <property type="project" value="UniProtKB-KW"/>
</dbReference>
<evidence type="ECO:0000313" key="3">
    <source>
        <dbReference type="EMBL" id="KAK4145305.1"/>
    </source>
</evidence>
<dbReference type="GO" id="GO:0003723">
    <property type="term" value="F:RNA binding"/>
    <property type="evidence" value="ECO:0007669"/>
    <property type="project" value="UniProtKB-KW"/>
</dbReference>
<feature type="region of interest" description="Disordered" evidence="1">
    <location>
        <begin position="1510"/>
        <end position="1570"/>
    </location>
</feature>
<feature type="compositionally biased region" description="Acidic residues" evidence="1">
    <location>
        <begin position="1322"/>
        <end position="1333"/>
    </location>
</feature>
<feature type="region of interest" description="Disordered" evidence="1">
    <location>
        <begin position="15"/>
        <end position="89"/>
    </location>
</feature>
<dbReference type="GeneID" id="87819919"/>
<organism evidence="3 4">
    <name type="scientific">Dichotomopilus funicola</name>
    <dbReference type="NCBI Taxonomy" id="1934379"/>
    <lineage>
        <taxon>Eukaryota</taxon>
        <taxon>Fungi</taxon>
        <taxon>Dikarya</taxon>
        <taxon>Ascomycota</taxon>
        <taxon>Pezizomycotina</taxon>
        <taxon>Sordariomycetes</taxon>
        <taxon>Sordariomycetidae</taxon>
        <taxon>Sordariales</taxon>
        <taxon>Chaetomiaceae</taxon>
        <taxon>Dichotomopilus</taxon>
    </lineage>
</organism>
<name>A0AAN6V771_9PEZI</name>
<feature type="domain" description="RDRP core" evidence="2">
    <location>
        <begin position="517"/>
        <end position="1088"/>
    </location>
</feature>
<keyword evidence="4" id="KW-1185">Reference proteome</keyword>
<dbReference type="GO" id="GO:0031380">
    <property type="term" value="C:nuclear RNA-directed RNA polymerase complex"/>
    <property type="evidence" value="ECO:0007669"/>
    <property type="project" value="TreeGrafter"/>
</dbReference>